<sequence length="618" mass="68995">MESSVVNHPLQEDEKGFSDEDNAVNNEKESLLQTSGSVENAPEGSGRSSDWRRGLDHCITAPVGLYGDMVIDDNEVKYSRSITERLSPASHNSKLDRLSEREKQKLIVELVRIQNDGTVEVDIDNGTPVSELLEFQPTKGQPTITYEKSFADSFRSIPRLKIVILVVGTRGDVQPFLAMAKRLQEFGHRVRLATHANFCSFVRSAGVEFYPLGGDPRELAGYMARNKGLIPSGPGEIAKQRKQLRAIIESLLPACTEPDMQTAASFRAQAIIANPPAYGHVHVAEALGVPIHIFFTMPWTPTHEFPHPLARVPQSPAYWLSYIVVDLMVWWSIRTYINDFRKRKLNLAPFAYFSTYHGSISHLPTAYMWSPHVVPKPSDWGPLVDVVGYCFLSLGSKYQPREDFIHWIERGSPPVYIGFGSMPLDNPKKTMDIILETLRDTEHRGIVDRGWGGLGNLAEVPENVFLLEDCPHDWLFPQCSAVIHHGGAGTTATGLKAGCPTTIVPFFGDQFFWGDRIYEKGLGPAPIPIAQLNVENLCNSIRFMLQPEVKSRVMELAKVLENEDGVAAAVDAFHRHLPLALPLPESSPEKRHEDDRPDLLQWFFIQIGKKCCLPCGGV</sequence>
<feature type="region of interest" description="Disordered" evidence="2">
    <location>
        <begin position="1"/>
        <end position="53"/>
    </location>
</feature>
<dbReference type="InterPro" id="IPR010610">
    <property type="entry name" value="EryCIII-like_C"/>
</dbReference>
<dbReference type="GO" id="GO:0016906">
    <property type="term" value="F:sterol 3-beta-glucosyltransferase activity"/>
    <property type="evidence" value="ECO:0007669"/>
    <property type="project" value="UniProtKB-ARBA"/>
</dbReference>
<dbReference type="PANTHER" id="PTHR48050:SF16">
    <property type="entry name" value="STEROL 3-BETA-GLUCOSYLTRANSFERASE UGT80B1"/>
    <property type="match status" value="1"/>
</dbReference>
<evidence type="ECO:0000256" key="2">
    <source>
        <dbReference type="SAM" id="MobiDB-lite"/>
    </source>
</evidence>
<dbReference type="GO" id="GO:0005975">
    <property type="term" value="P:carbohydrate metabolic process"/>
    <property type="evidence" value="ECO:0007669"/>
    <property type="project" value="InterPro"/>
</dbReference>
<feature type="domain" description="Glycosyltransferase family 28 N-terminal" evidence="3">
    <location>
        <begin position="162"/>
        <end position="305"/>
    </location>
</feature>
<dbReference type="EMBL" id="OU466857">
    <property type="protein sequence ID" value="CAH2035416.1"/>
    <property type="molecule type" value="Genomic_DNA"/>
</dbReference>
<dbReference type="CDD" id="cd03784">
    <property type="entry name" value="GT1_Gtf-like"/>
    <property type="match status" value="1"/>
</dbReference>
<organism evidence="5 6">
    <name type="scientific">Thlaspi arvense</name>
    <name type="common">Field penny-cress</name>
    <dbReference type="NCBI Taxonomy" id="13288"/>
    <lineage>
        <taxon>Eukaryota</taxon>
        <taxon>Viridiplantae</taxon>
        <taxon>Streptophyta</taxon>
        <taxon>Embryophyta</taxon>
        <taxon>Tracheophyta</taxon>
        <taxon>Spermatophyta</taxon>
        <taxon>Magnoliopsida</taxon>
        <taxon>eudicotyledons</taxon>
        <taxon>Gunneridae</taxon>
        <taxon>Pentapetalae</taxon>
        <taxon>rosids</taxon>
        <taxon>malvids</taxon>
        <taxon>Brassicales</taxon>
        <taxon>Brassicaceae</taxon>
        <taxon>Thlaspideae</taxon>
        <taxon>Thlaspi</taxon>
    </lineage>
</organism>
<dbReference type="InterPro" id="IPR004276">
    <property type="entry name" value="GlycoTrans_28_N"/>
</dbReference>
<gene>
    <name evidence="5" type="ORF">TAV2_LOCUS2517</name>
</gene>
<proteinExistence type="predicted"/>
<evidence type="ECO:0000256" key="1">
    <source>
        <dbReference type="ARBA" id="ARBA00022679"/>
    </source>
</evidence>
<dbReference type="Proteomes" id="UP000836841">
    <property type="component" value="Chromosome 1"/>
</dbReference>
<protein>
    <submittedName>
        <fullName evidence="5">Uncharacterized protein</fullName>
    </submittedName>
</protein>
<evidence type="ECO:0000313" key="5">
    <source>
        <dbReference type="EMBL" id="CAH2035416.1"/>
    </source>
</evidence>
<keyword evidence="6" id="KW-1185">Reference proteome</keyword>
<dbReference type="Gene3D" id="3.40.50.2000">
    <property type="entry name" value="Glycogen Phosphorylase B"/>
    <property type="match status" value="2"/>
</dbReference>
<dbReference type="SUPFAM" id="SSF53756">
    <property type="entry name" value="UDP-Glycosyltransferase/glycogen phosphorylase"/>
    <property type="match status" value="1"/>
</dbReference>
<evidence type="ECO:0000259" key="4">
    <source>
        <dbReference type="Pfam" id="PF06722"/>
    </source>
</evidence>
<dbReference type="FunFam" id="3.40.50.2000:FF:000009">
    <property type="entry name" value="Sterol 3-beta-glucosyltransferase UGT80A2"/>
    <property type="match status" value="1"/>
</dbReference>
<dbReference type="InterPro" id="IPR050426">
    <property type="entry name" value="Glycosyltransferase_28"/>
</dbReference>
<name>A0AAU9R7L6_THLAR</name>
<evidence type="ECO:0000259" key="3">
    <source>
        <dbReference type="Pfam" id="PF03033"/>
    </source>
</evidence>
<evidence type="ECO:0000313" key="6">
    <source>
        <dbReference type="Proteomes" id="UP000836841"/>
    </source>
</evidence>
<dbReference type="Pfam" id="PF03033">
    <property type="entry name" value="Glyco_transf_28"/>
    <property type="match status" value="1"/>
</dbReference>
<reference evidence="5 6" key="1">
    <citation type="submission" date="2022-03" db="EMBL/GenBank/DDBJ databases">
        <authorList>
            <person name="Nunn A."/>
            <person name="Chopra R."/>
            <person name="Nunn A."/>
            <person name="Contreras Garrido A."/>
        </authorList>
    </citation>
    <scope>NUCLEOTIDE SEQUENCE [LARGE SCALE GENOMIC DNA]</scope>
</reference>
<dbReference type="AlphaFoldDB" id="A0AAU9R7L6"/>
<accession>A0AAU9R7L6</accession>
<feature type="domain" description="Erythromycin biosynthesis protein CIII-like C-terminal" evidence="4">
    <location>
        <begin position="453"/>
        <end position="544"/>
    </location>
</feature>
<dbReference type="PANTHER" id="PTHR48050">
    <property type="entry name" value="STEROL 3-BETA-GLUCOSYLTRANSFERASE"/>
    <property type="match status" value="1"/>
</dbReference>
<keyword evidence="1" id="KW-0808">Transferase</keyword>
<dbReference type="InterPro" id="IPR002213">
    <property type="entry name" value="UDP_glucos_trans"/>
</dbReference>
<dbReference type="Pfam" id="PF06722">
    <property type="entry name" value="EryCIII-like_C"/>
    <property type="match status" value="1"/>
</dbReference>